<evidence type="ECO:0000313" key="2">
    <source>
        <dbReference type="Proteomes" id="UP001526426"/>
    </source>
</evidence>
<organism evidence="1 2">
    <name type="scientific">Spirulina subsalsa FACHB-351</name>
    <dbReference type="NCBI Taxonomy" id="234711"/>
    <lineage>
        <taxon>Bacteria</taxon>
        <taxon>Bacillati</taxon>
        <taxon>Cyanobacteriota</taxon>
        <taxon>Cyanophyceae</taxon>
        <taxon>Spirulinales</taxon>
        <taxon>Spirulinaceae</taxon>
        <taxon>Spirulina</taxon>
    </lineage>
</organism>
<dbReference type="InterPro" id="IPR038672">
    <property type="entry name" value="CpcT/CpeT_sf"/>
</dbReference>
<sequence>MDPKTGRGTWGALMGPFHFSKCEDYALELTQG</sequence>
<dbReference type="Proteomes" id="UP001526426">
    <property type="component" value="Unassembled WGS sequence"/>
</dbReference>
<gene>
    <name evidence="1" type="ORF">K4A83_18920</name>
</gene>
<dbReference type="GO" id="GO:0016829">
    <property type="term" value="F:lyase activity"/>
    <property type="evidence" value="ECO:0007669"/>
    <property type="project" value="UniProtKB-KW"/>
</dbReference>
<accession>A0ABT3L9Z3</accession>
<dbReference type="Gene3D" id="2.40.128.590">
    <property type="entry name" value="CpcT/CpeT domain"/>
    <property type="match status" value="1"/>
</dbReference>
<keyword evidence="1" id="KW-0456">Lyase</keyword>
<name>A0ABT3L9Z3_9CYAN</name>
<keyword evidence="2" id="KW-1185">Reference proteome</keyword>
<proteinExistence type="predicted"/>
<evidence type="ECO:0000313" key="1">
    <source>
        <dbReference type="EMBL" id="MCW6038330.1"/>
    </source>
</evidence>
<protein>
    <submittedName>
        <fullName evidence="1">Chromophore lyase CpcT/CpeT</fullName>
    </submittedName>
</protein>
<reference evidence="1 2" key="1">
    <citation type="submission" date="2021-08" db="EMBL/GenBank/DDBJ databases">
        <title>Draft genome sequence of Spirulina subsalsa with high tolerance to salinity and hype-accumulation of phycocyanin.</title>
        <authorList>
            <person name="Pei H."/>
            <person name="Jiang L."/>
        </authorList>
    </citation>
    <scope>NUCLEOTIDE SEQUENCE [LARGE SCALE GENOMIC DNA]</scope>
    <source>
        <strain evidence="1 2">FACHB-351</strain>
    </source>
</reference>
<comment type="caution">
    <text evidence="1">The sequence shown here is derived from an EMBL/GenBank/DDBJ whole genome shotgun (WGS) entry which is preliminary data.</text>
</comment>
<dbReference type="EMBL" id="JAIHOM010000126">
    <property type="protein sequence ID" value="MCW6038330.1"/>
    <property type="molecule type" value="Genomic_DNA"/>
</dbReference>